<keyword evidence="2" id="KW-1185">Reference proteome</keyword>
<dbReference type="RefSeq" id="XP_013320458.1">
    <property type="nucleotide sequence ID" value="XM_013465004.1"/>
</dbReference>
<evidence type="ECO:0000313" key="1">
    <source>
        <dbReference type="EMBL" id="KIW59874.1"/>
    </source>
</evidence>
<protein>
    <submittedName>
        <fullName evidence="1">Uncharacterized protein</fullName>
    </submittedName>
</protein>
<dbReference type="Proteomes" id="UP000054342">
    <property type="component" value="Unassembled WGS sequence"/>
</dbReference>
<proteinExistence type="predicted"/>
<gene>
    <name evidence="1" type="ORF">PV05_00139</name>
</gene>
<reference evidence="1 2" key="1">
    <citation type="submission" date="2015-01" db="EMBL/GenBank/DDBJ databases">
        <title>The Genome Sequence of Exophiala xenobiotica CBS118157.</title>
        <authorList>
            <consortium name="The Broad Institute Genomics Platform"/>
            <person name="Cuomo C."/>
            <person name="de Hoog S."/>
            <person name="Gorbushina A."/>
            <person name="Stielow B."/>
            <person name="Teixiera M."/>
            <person name="Abouelleil A."/>
            <person name="Chapman S.B."/>
            <person name="Priest M."/>
            <person name="Young S.K."/>
            <person name="Wortman J."/>
            <person name="Nusbaum C."/>
            <person name="Birren B."/>
        </authorList>
    </citation>
    <scope>NUCLEOTIDE SEQUENCE [LARGE SCALE GENOMIC DNA]</scope>
    <source>
        <strain evidence="1 2">CBS 118157</strain>
    </source>
</reference>
<evidence type="ECO:0000313" key="2">
    <source>
        <dbReference type="Proteomes" id="UP000054342"/>
    </source>
</evidence>
<dbReference type="HOGENOM" id="CLU_1981626_0_0_1"/>
<dbReference type="GeneID" id="25322047"/>
<dbReference type="STRING" id="348802.A0A0D2FI95"/>
<dbReference type="EMBL" id="KN847317">
    <property type="protein sequence ID" value="KIW59874.1"/>
    <property type="molecule type" value="Genomic_DNA"/>
</dbReference>
<dbReference type="AlphaFoldDB" id="A0A0D2FI95"/>
<name>A0A0D2FI95_9EURO</name>
<sequence length="126" mass="14343">MFILQPTSFTRNSPILAPRFCLHLKLYIHILHKPYQSSPVNPSLYASISMPATYLSYFNIVEAEKHSAKTSSRRESNESDDSCSSIKRKSYLKRVLEQLRPTQEPLTPAGIYSPIIKQGPLFGSRK</sequence>
<accession>A0A0D2FI95</accession>
<dbReference type="OrthoDB" id="4120230at2759"/>
<organism evidence="1 2">
    <name type="scientific">Exophiala xenobiotica</name>
    <dbReference type="NCBI Taxonomy" id="348802"/>
    <lineage>
        <taxon>Eukaryota</taxon>
        <taxon>Fungi</taxon>
        <taxon>Dikarya</taxon>
        <taxon>Ascomycota</taxon>
        <taxon>Pezizomycotina</taxon>
        <taxon>Eurotiomycetes</taxon>
        <taxon>Chaetothyriomycetidae</taxon>
        <taxon>Chaetothyriales</taxon>
        <taxon>Herpotrichiellaceae</taxon>
        <taxon>Exophiala</taxon>
    </lineage>
</organism>